<dbReference type="OrthoDB" id="7068195at2"/>
<proteinExistence type="predicted"/>
<dbReference type="EMBL" id="CAACVJ010000208">
    <property type="protein sequence ID" value="VEP14774.1"/>
    <property type="molecule type" value="Genomic_DNA"/>
</dbReference>
<feature type="transmembrane region" description="Helical" evidence="1">
    <location>
        <begin position="42"/>
        <end position="62"/>
    </location>
</feature>
<dbReference type="AlphaFoldDB" id="A0A563VTR0"/>
<keyword evidence="1" id="KW-0812">Transmembrane</keyword>
<keyword evidence="1" id="KW-1133">Transmembrane helix</keyword>
<organism evidence="2 3">
    <name type="scientific">Hyella patelloides LEGE 07179</name>
    <dbReference type="NCBI Taxonomy" id="945734"/>
    <lineage>
        <taxon>Bacteria</taxon>
        <taxon>Bacillati</taxon>
        <taxon>Cyanobacteriota</taxon>
        <taxon>Cyanophyceae</taxon>
        <taxon>Pleurocapsales</taxon>
        <taxon>Hyellaceae</taxon>
        <taxon>Hyella</taxon>
    </lineage>
</organism>
<evidence type="ECO:0000256" key="1">
    <source>
        <dbReference type="SAM" id="Phobius"/>
    </source>
</evidence>
<protein>
    <submittedName>
        <fullName evidence="2">Uncharacterized protein</fullName>
    </submittedName>
</protein>
<accession>A0A563VTR0</accession>
<dbReference type="Proteomes" id="UP000320055">
    <property type="component" value="Unassembled WGS sequence"/>
</dbReference>
<name>A0A563VTR0_9CYAN</name>
<evidence type="ECO:0000313" key="3">
    <source>
        <dbReference type="Proteomes" id="UP000320055"/>
    </source>
</evidence>
<reference evidence="2 3" key="1">
    <citation type="submission" date="2019-01" db="EMBL/GenBank/DDBJ databases">
        <authorList>
            <person name="Brito A."/>
        </authorList>
    </citation>
    <scope>NUCLEOTIDE SEQUENCE [LARGE SCALE GENOMIC DNA]</scope>
    <source>
        <strain evidence="2">1</strain>
    </source>
</reference>
<keyword evidence="3" id="KW-1185">Reference proteome</keyword>
<dbReference type="RefSeq" id="WP_144873588.1">
    <property type="nucleotide sequence ID" value="NZ_LR214029.1"/>
</dbReference>
<feature type="transmembrane region" description="Helical" evidence="1">
    <location>
        <begin position="20"/>
        <end position="36"/>
    </location>
</feature>
<evidence type="ECO:0000313" key="2">
    <source>
        <dbReference type="EMBL" id="VEP14774.1"/>
    </source>
</evidence>
<keyword evidence="1" id="KW-0472">Membrane</keyword>
<gene>
    <name evidence="2" type="ORF">H1P_2860007</name>
</gene>
<sequence length="96" mass="11322">MEINIVLADKINARKTDLKFLLAFILGIISTIWKQLKIEDILVIFLLFCLVFYLVVVISYLMPSKIEKAKELKYFILLYCREDDIPSKSNFEYHNS</sequence>